<dbReference type="EMBL" id="JAZGQO010000008">
    <property type="protein sequence ID" value="KAK6178676.1"/>
    <property type="molecule type" value="Genomic_DNA"/>
</dbReference>
<gene>
    <name evidence="1" type="ORF">SNE40_011203</name>
</gene>
<comment type="caution">
    <text evidence="1">The sequence shown here is derived from an EMBL/GenBank/DDBJ whole genome shotgun (WGS) entry which is preliminary data.</text>
</comment>
<evidence type="ECO:0000313" key="2">
    <source>
        <dbReference type="Proteomes" id="UP001347796"/>
    </source>
</evidence>
<sequence>MNVKGEKPWFNDAIRDARKIRRRAERTWRLTNLTIHWEIFRAETKRDITLVDSTKKQFYNNKLTECGNDQKTVFKIVDSLLCRSNDCSLLPEHTCNKTLADNFAEFFQDKISKIRLDIMEKQSEMVTCSSREPSTATLGEFIPFTEPELKKIIMKSKPKTC</sequence>
<dbReference type="AlphaFoldDB" id="A0AAN8PTM9"/>
<keyword evidence="2" id="KW-1185">Reference proteome</keyword>
<name>A0AAN8PTM9_PATCE</name>
<reference evidence="1 2" key="1">
    <citation type="submission" date="2024-01" db="EMBL/GenBank/DDBJ databases">
        <title>The genome of the rayed Mediterranean limpet Patella caerulea (Linnaeus, 1758).</title>
        <authorList>
            <person name="Anh-Thu Weber A."/>
            <person name="Halstead-Nussloch G."/>
        </authorList>
    </citation>
    <scope>NUCLEOTIDE SEQUENCE [LARGE SCALE GENOMIC DNA]</scope>
    <source>
        <strain evidence="1">AATW-2023a</strain>
        <tissue evidence="1">Whole specimen</tissue>
    </source>
</reference>
<accession>A0AAN8PTM9</accession>
<evidence type="ECO:0000313" key="1">
    <source>
        <dbReference type="EMBL" id="KAK6178676.1"/>
    </source>
</evidence>
<organism evidence="1 2">
    <name type="scientific">Patella caerulea</name>
    <name type="common">Rayed Mediterranean limpet</name>
    <dbReference type="NCBI Taxonomy" id="87958"/>
    <lineage>
        <taxon>Eukaryota</taxon>
        <taxon>Metazoa</taxon>
        <taxon>Spiralia</taxon>
        <taxon>Lophotrochozoa</taxon>
        <taxon>Mollusca</taxon>
        <taxon>Gastropoda</taxon>
        <taxon>Patellogastropoda</taxon>
        <taxon>Patelloidea</taxon>
        <taxon>Patellidae</taxon>
        <taxon>Patella</taxon>
    </lineage>
</organism>
<protein>
    <submittedName>
        <fullName evidence="1">Uncharacterized protein</fullName>
    </submittedName>
</protein>
<proteinExistence type="predicted"/>
<dbReference type="Proteomes" id="UP001347796">
    <property type="component" value="Unassembled WGS sequence"/>
</dbReference>